<proteinExistence type="predicted"/>
<evidence type="ECO:0000313" key="1">
    <source>
        <dbReference type="EMBL" id="MFB2839729.1"/>
    </source>
</evidence>
<comment type="caution">
    <text evidence="1">The sequence shown here is derived from an EMBL/GenBank/DDBJ whole genome shotgun (WGS) entry which is preliminary data.</text>
</comment>
<gene>
    <name evidence="1" type="ORF">ACE1CA_35010</name>
</gene>
<keyword evidence="2" id="KW-1185">Reference proteome</keyword>
<reference evidence="1 2" key="1">
    <citation type="submission" date="2024-09" db="EMBL/GenBank/DDBJ databases">
        <title>Floridaenema gen nov. (Aerosakkonemataceae, Aerosakkonematales ord. nov., Cyanobacteria) from benthic tropical and subtropical fresh waters, with the description of four new species.</title>
        <authorList>
            <person name="Moretto J.A."/>
            <person name="Berthold D.E."/>
            <person name="Lefler F.W."/>
            <person name="Huang I.-S."/>
            <person name="Laughinghouse H. IV."/>
        </authorList>
    </citation>
    <scope>NUCLEOTIDE SEQUENCE [LARGE SCALE GENOMIC DNA]</scope>
    <source>
        <strain evidence="1 2">BLCC-F167</strain>
    </source>
</reference>
<sequence length="309" mass="35252">MTRLIYEQFAKDYLKELLTLLGEVETSRDVLGEAREIDRWFTPYPSERRDDAKLLGLLGQLASTRSIFEPFHNAVNPNQIRSCIGKLFDIHDNLQRQHQQENNHIEEANLPWLWILSPTISPKILKGFKAEENLSNWPAGVYFLGEYFKTGIVAIHQIPSTSETLWLRVLGTGDVQKQAIKEIGALPSNHPLRSNALLLLVNLKATIQSSQNIDREAQELVMELSPLLLQWREEAVHEGEELGLQQGLERGARTERRSIIENFLRVRFGVLDEELSGIIQPLLELSAEEFTKVLLLQLSREELLAKFGG</sequence>
<evidence type="ECO:0000313" key="2">
    <source>
        <dbReference type="Proteomes" id="UP001576780"/>
    </source>
</evidence>
<dbReference type="RefSeq" id="WP_413281993.1">
    <property type="nucleotide sequence ID" value="NZ_JBHFNT010000319.1"/>
</dbReference>
<dbReference type="EMBL" id="JBHFNT010000319">
    <property type="protein sequence ID" value="MFB2839729.1"/>
    <property type="molecule type" value="Genomic_DNA"/>
</dbReference>
<evidence type="ECO:0008006" key="3">
    <source>
        <dbReference type="Google" id="ProtNLM"/>
    </source>
</evidence>
<protein>
    <recommendedName>
        <fullName evidence="3">Flagellar assembly protein H</fullName>
    </recommendedName>
</protein>
<dbReference type="Proteomes" id="UP001576780">
    <property type="component" value="Unassembled WGS sequence"/>
</dbReference>
<accession>A0ABV4WX90</accession>
<name>A0ABV4WX90_9CYAN</name>
<organism evidence="1 2">
    <name type="scientific">Floridaenema evergladense BLCC-F167</name>
    <dbReference type="NCBI Taxonomy" id="3153639"/>
    <lineage>
        <taxon>Bacteria</taxon>
        <taxon>Bacillati</taxon>
        <taxon>Cyanobacteriota</taxon>
        <taxon>Cyanophyceae</taxon>
        <taxon>Oscillatoriophycideae</taxon>
        <taxon>Aerosakkonematales</taxon>
        <taxon>Aerosakkonemataceae</taxon>
        <taxon>Floridanema</taxon>
        <taxon>Floridanema evergladense</taxon>
    </lineage>
</organism>